<dbReference type="EMBL" id="NARP01000024">
    <property type="protein sequence ID" value="OTP98885.1"/>
    <property type="molecule type" value="Genomic_DNA"/>
</dbReference>
<comment type="caution">
    <text evidence="1">The sequence shown here is derived from an EMBL/GenBank/DDBJ whole genome shotgun (WGS) entry which is preliminary data.</text>
</comment>
<accession>A0A242NG63</accession>
<dbReference type="InterPro" id="IPR038338">
    <property type="entry name" value="PriC_sf"/>
</dbReference>
<proteinExistence type="predicted"/>
<keyword evidence="3" id="KW-1185">Reference proteome</keyword>
<dbReference type="Proteomes" id="UP000194800">
    <property type="component" value="Unassembled WGS sequence"/>
</dbReference>
<evidence type="ECO:0000313" key="1">
    <source>
        <dbReference type="EMBL" id="OTP98885.1"/>
    </source>
</evidence>
<evidence type="ECO:0000313" key="2">
    <source>
        <dbReference type="EMBL" id="OTQ10578.1"/>
    </source>
</evidence>
<organism evidence="1 4">
    <name type="scientific">Gilliamella apicola</name>
    <dbReference type="NCBI Taxonomy" id="1196095"/>
    <lineage>
        <taxon>Bacteria</taxon>
        <taxon>Pseudomonadati</taxon>
        <taxon>Pseudomonadota</taxon>
        <taxon>Gammaproteobacteria</taxon>
        <taxon>Orbales</taxon>
        <taxon>Orbaceae</taxon>
        <taxon>Gilliamella</taxon>
    </lineage>
</organism>
<dbReference type="EMBL" id="NART01000016">
    <property type="protein sequence ID" value="OTQ10578.1"/>
    <property type="molecule type" value="Genomic_DNA"/>
</dbReference>
<protein>
    <recommendedName>
        <fullName evidence="5">Primosomal replication protein N</fullName>
    </recommendedName>
</protein>
<gene>
    <name evidence="2" type="ORF">B6C91_05365</name>
    <name evidence="1" type="ORF">B6D08_09645</name>
</gene>
<dbReference type="InterPro" id="IPR010890">
    <property type="entry name" value="PriC"/>
</dbReference>
<name>A0A242NG63_9GAMM</name>
<dbReference type="AlphaFoldDB" id="A0A242NG63"/>
<evidence type="ECO:0000313" key="4">
    <source>
        <dbReference type="Proteomes" id="UP000194977"/>
    </source>
</evidence>
<dbReference type="Proteomes" id="UP000194977">
    <property type="component" value="Unassembled WGS sequence"/>
</dbReference>
<evidence type="ECO:0008006" key="5">
    <source>
        <dbReference type="Google" id="ProtNLM"/>
    </source>
</evidence>
<reference evidence="3 4" key="1">
    <citation type="submission" date="2017-03" db="EMBL/GenBank/DDBJ databases">
        <title>Comparative genomics of honeybee gut symbionts reveal geographically distinct and subgroup specific antibiotic resistance.</title>
        <authorList>
            <person name="Ludvigsen J."/>
            <person name="Porcellato D."/>
            <person name="Labee-Lund T.M."/>
            <person name="Amdam G.V."/>
            <person name="Rudi K."/>
        </authorList>
    </citation>
    <scope>NUCLEOTIDE SEQUENCE [LARGE SCALE GENOMIC DNA]</scope>
    <source>
        <strain evidence="1 4">A-7-12</strain>
        <strain evidence="2 3">A-9-12</strain>
    </source>
</reference>
<dbReference type="Pfam" id="PF07445">
    <property type="entry name" value="PriC"/>
    <property type="match status" value="1"/>
</dbReference>
<dbReference type="Gene3D" id="1.20.1270.340">
    <property type="match status" value="1"/>
</dbReference>
<evidence type="ECO:0000313" key="3">
    <source>
        <dbReference type="Proteomes" id="UP000194800"/>
    </source>
</evidence>
<sequence>MMMHLTNNEDLFMQKILEILKNQINALEQEINLTDQQPFQEHYFDEHLFNTSKIESNKQFYLDKIKQTYQALCDAALSQKLEQIEFLSEKLIDQITALTREIATGHLRKQPTDYLIQETLAEKHSRHLDYLRRLQDMKYEFEFSSESIDHIKVATLDNRIYRCEQAIKKIELEMENDSLD</sequence>